<keyword evidence="5" id="KW-0460">Magnesium</keyword>
<evidence type="ECO:0000256" key="4">
    <source>
        <dbReference type="ARBA" id="ARBA00022723"/>
    </source>
</evidence>
<comment type="cofactor">
    <cofactor evidence="1">
        <name>Mg(2+)</name>
        <dbReference type="ChEBI" id="CHEBI:18420"/>
    </cofactor>
</comment>
<protein>
    <submittedName>
        <fullName evidence="7">Polyprenyl synthetase family protein</fullName>
        <ecNumber evidence="7">2.5.1.-</ecNumber>
    </submittedName>
</protein>
<dbReference type="InterPro" id="IPR008949">
    <property type="entry name" value="Isoprenoid_synthase_dom_sf"/>
</dbReference>
<dbReference type="EMBL" id="JBHUHR010000046">
    <property type="protein sequence ID" value="MFD2036996.1"/>
    <property type="molecule type" value="Genomic_DNA"/>
</dbReference>
<organism evidence="7 8">
    <name type="scientific">Belliella marina</name>
    <dbReference type="NCBI Taxonomy" id="1644146"/>
    <lineage>
        <taxon>Bacteria</taxon>
        <taxon>Pseudomonadati</taxon>
        <taxon>Bacteroidota</taxon>
        <taxon>Cytophagia</taxon>
        <taxon>Cytophagales</taxon>
        <taxon>Cyclobacteriaceae</taxon>
        <taxon>Belliella</taxon>
    </lineage>
</organism>
<dbReference type="SFLD" id="SFLDG01017">
    <property type="entry name" value="Polyprenyl_Transferase_Like"/>
    <property type="match status" value="1"/>
</dbReference>
<evidence type="ECO:0000313" key="8">
    <source>
        <dbReference type="Proteomes" id="UP001597361"/>
    </source>
</evidence>
<keyword evidence="4" id="KW-0479">Metal-binding</keyword>
<gene>
    <name evidence="7" type="ORF">ACFSKL_19485</name>
</gene>
<dbReference type="PANTHER" id="PTHR12001:SF85">
    <property type="entry name" value="SHORT CHAIN ISOPRENYL DIPHOSPHATE SYNTHASE"/>
    <property type="match status" value="1"/>
</dbReference>
<dbReference type="Gene3D" id="1.10.600.10">
    <property type="entry name" value="Farnesyl Diphosphate Synthase"/>
    <property type="match status" value="1"/>
</dbReference>
<accession>A0ABW4VS61</accession>
<dbReference type="EC" id="2.5.1.-" evidence="7"/>
<dbReference type="GO" id="GO:0016740">
    <property type="term" value="F:transferase activity"/>
    <property type="evidence" value="ECO:0007669"/>
    <property type="project" value="UniProtKB-KW"/>
</dbReference>
<dbReference type="Pfam" id="PF00348">
    <property type="entry name" value="polyprenyl_synt"/>
    <property type="match status" value="1"/>
</dbReference>
<dbReference type="SFLD" id="SFLDS00005">
    <property type="entry name" value="Isoprenoid_Synthase_Type_I"/>
    <property type="match status" value="1"/>
</dbReference>
<evidence type="ECO:0000256" key="6">
    <source>
        <dbReference type="RuleBase" id="RU004466"/>
    </source>
</evidence>
<keyword evidence="3 6" id="KW-0808">Transferase</keyword>
<dbReference type="InterPro" id="IPR000092">
    <property type="entry name" value="Polyprenyl_synt"/>
</dbReference>
<dbReference type="PANTHER" id="PTHR12001">
    <property type="entry name" value="GERANYLGERANYL PYROPHOSPHATE SYNTHASE"/>
    <property type="match status" value="1"/>
</dbReference>
<dbReference type="CDD" id="cd00685">
    <property type="entry name" value="Trans_IPPS_HT"/>
    <property type="match status" value="1"/>
</dbReference>
<evidence type="ECO:0000256" key="2">
    <source>
        <dbReference type="ARBA" id="ARBA00006706"/>
    </source>
</evidence>
<reference evidence="8" key="1">
    <citation type="journal article" date="2019" name="Int. J. Syst. Evol. Microbiol.">
        <title>The Global Catalogue of Microorganisms (GCM) 10K type strain sequencing project: providing services to taxonomists for standard genome sequencing and annotation.</title>
        <authorList>
            <consortium name="The Broad Institute Genomics Platform"/>
            <consortium name="The Broad Institute Genome Sequencing Center for Infectious Disease"/>
            <person name="Wu L."/>
            <person name="Ma J."/>
        </authorList>
    </citation>
    <scope>NUCLEOTIDE SEQUENCE [LARGE SCALE GENOMIC DNA]</scope>
    <source>
        <strain evidence="8">CGMCC 1.15180</strain>
    </source>
</reference>
<name>A0ABW4VS61_9BACT</name>
<evidence type="ECO:0000256" key="5">
    <source>
        <dbReference type="ARBA" id="ARBA00022842"/>
    </source>
</evidence>
<dbReference type="Proteomes" id="UP001597361">
    <property type="component" value="Unassembled WGS sequence"/>
</dbReference>
<dbReference type="RefSeq" id="WP_376888542.1">
    <property type="nucleotide sequence ID" value="NZ_JBHUHR010000046.1"/>
</dbReference>
<comment type="similarity">
    <text evidence="2 6">Belongs to the FPP/GGPP synthase family.</text>
</comment>
<dbReference type="InterPro" id="IPR033749">
    <property type="entry name" value="Polyprenyl_synt_CS"/>
</dbReference>
<evidence type="ECO:0000313" key="7">
    <source>
        <dbReference type="EMBL" id="MFD2036996.1"/>
    </source>
</evidence>
<evidence type="ECO:0000256" key="3">
    <source>
        <dbReference type="ARBA" id="ARBA00022679"/>
    </source>
</evidence>
<dbReference type="SUPFAM" id="SSF48576">
    <property type="entry name" value="Terpenoid synthases"/>
    <property type="match status" value="1"/>
</dbReference>
<keyword evidence="8" id="KW-1185">Reference proteome</keyword>
<evidence type="ECO:0000256" key="1">
    <source>
        <dbReference type="ARBA" id="ARBA00001946"/>
    </source>
</evidence>
<dbReference type="PROSITE" id="PS00444">
    <property type="entry name" value="POLYPRENYL_SYNTHASE_2"/>
    <property type="match status" value="1"/>
</dbReference>
<proteinExistence type="inferred from homology"/>
<sequence>MNQTTNPVSVDKLLQDLENHIQGFQYGDSPFELYEPISYIMSLGGKRIRPLLTLMAYALYKDDYESILTPAAAVEVFHNFTLMHDDIMDDAPLRRGKVTVHEKWNANTAILSGDVMLVKAYGMLVDISPEKLPEILRLFNQTAAEVCEGQQHDMNFEQVENVTEEDYIDMIRQKTAVLLGFALQFGALLADAPKEEAQKLYDFGVNIGIGFQLKDDLLDVYADQAKFGKQVGGDIIANKKTFLLIKAKELAQGELKTQLEEWIAKDGFDKQEKVKAVTTIYDQIGIKELAEAKMQEYFKKSFDQYHSLHVPNLSGFKLLLELTQDLVHREK</sequence>
<dbReference type="PROSITE" id="PS00723">
    <property type="entry name" value="POLYPRENYL_SYNTHASE_1"/>
    <property type="match status" value="1"/>
</dbReference>
<comment type="caution">
    <text evidence="7">The sequence shown here is derived from an EMBL/GenBank/DDBJ whole genome shotgun (WGS) entry which is preliminary data.</text>
</comment>